<feature type="domain" description="EF-hand" evidence="5">
    <location>
        <begin position="299"/>
        <end position="334"/>
    </location>
</feature>
<dbReference type="InterPro" id="IPR011992">
    <property type="entry name" value="EF-hand-dom_pair"/>
</dbReference>
<evidence type="ECO:0000313" key="7">
    <source>
        <dbReference type="Proteomes" id="UP001165060"/>
    </source>
</evidence>
<dbReference type="PROSITE" id="PS00018">
    <property type="entry name" value="EF_HAND_1"/>
    <property type="match status" value="4"/>
</dbReference>
<feature type="compositionally biased region" description="Gly residues" evidence="4">
    <location>
        <begin position="873"/>
        <end position="888"/>
    </location>
</feature>
<dbReference type="PANTHER" id="PTHR34524:SF6">
    <property type="entry name" value="CALCYPHOSINE LIKE"/>
    <property type="match status" value="1"/>
</dbReference>
<protein>
    <recommendedName>
        <fullName evidence="5">EF-hand domain-containing protein</fullName>
    </recommendedName>
</protein>
<gene>
    <name evidence="6" type="ORF">TeGR_g2822</name>
</gene>
<reference evidence="6 7" key="1">
    <citation type="journal article" date="2023" name="Commun. Biol.">
        <title>Genome analysis of Parmales, the sister group of diatoms, reveals the evolutionary specialization of diatoms from phago-mixotrophs to photoautotrophs.</title>
        <authorList>
            <person name="Ban H."/>
            <person name="Sato S."/>
            <person name="Yoshikawa S."/>
            <person name="Yamada K."/>
            <person name="Nakamura Y."/>
            <person name="Ichinomiya M."/>
            <person name="Sato N."/>
            <person name="Blanc-Mathieu R."/>
            <person name="Endo H."/>
            <person name="Kuwata A."/>
            <person name="Ogata H."/>
        </authorList>
    </citation>
    <scope>NUCLEOTIDE SEQUENCE [LARGE SCALE GENOMIC DNA]</scope>
</reference>
<feature type="compositionally biased region" description="Low complexity" evidence="4">
    <location>
        <begin position="162"/>
        <end position="179"/>
    </location>
</feature>
<evidence type="ECO:0000256" key="3">
    <source>
        <dbReference type="ARBA" id="ARBA00022837"/>
    </source>
</evidence>
<feature type="domain" description="EF-hand" evidence="5">
    <location>
        <begin position="335"/>
        <end position="370"/>
    </location>
</feature>
<feature type="compositionally biased region" description="Basic and acidic residues" evidence="4">
    <location>
        <begin position="852"/>
        <end position="872"/>
    </location>
</feature>
<feature type="region of interest" description="Disordered" evidence="4">
    <location>
        <begin position="851"/>
        <end position="888"/>
    </location>
</feature>
<dbReference type="InterPro" id="IPR040673">
    <property type="entry name" value="CCDC81_HU_dom_2"/>
</dbReference>
<evidence type="ECO:0000259" key="5">
    <source>
        <dbReference type="PROSITE" id="PS50222"/>
    </source>
</evidence>
<feature type="domain" description="EF-hand" evidence="5">
    <location>
        <begin position="621"/>
        <end position="656"/>
    </location>
</feature>
<evidence type="ECO:0000256" key="1">
    <source>
        <dbReference type="ARBA" id="ARBA00022723"/>
    </source>
</evidence>
<feature type="domain" description="EF-hand" evidence="5">
    <location>
        <begin position="752"/>
        <end position="772"/>
    </location>
</feature>
<feature type="domain" description="EF-hand" evidence="5">
    <location>
        <begin position="657"/>
        <end position="692"/>
    </location>
</feature>
<dbReference type="InterPro" id="IPR051581">
    <property type="entry name" value="Ca-bind"/>
</dbReference>
<dbReference type="Proteomes" id="UP001165060">
    <property type="component" value="Unassembled WGS sequence"/>
</dbReference>
<feature type="region of interest" description="Disordered" evidence="4">
    <location>
        <begin position="132"/>
        <end position="244"/>
    </location>
</feature>
<dbReference type="Pfam" id="PF13202">
    <property type="entry name" value="EF-hand_5"/>
    <property type="match status" value="1"/>
</dbReference>
<dbReference type="PANTHER" id="PTHR34524">
    <property type="entry name" value="CALCYPHOSIN"/>
    <property type="match status" value="1"/>
</dbReference>
<evidence type="ECO:0000313" key="6">
    <source>
        <dbReference type="EMBL" id="GMI40013.1"/>
    </source>
</evidence>
<dbReference type="SMART" id="SM00054">
    <property type="entry name" value="EFh"/>
    <property type="match status" value="8"/>
</dbReference>
<proteinExistence type="predicted"/>
<keyword evidence="3" id="KW-0106">Calcium</keyword>
<dbReference type="Pfam" id="PF18289">
    <property type="entry name" value="HU-CCDC81_euk_2"/>
    <property type="match status" value="1"/>
</dbReference>
<comment type="caution">
    <text evidence="6">The sequence shown here is derived from an EMBL/GenBank/DDBJ whole genome shotgun (WGS) entry which is preliminary data.</text>
</comment>
<name>A0ABQ6N4R3_9STRA</name>
<dbReference type="InterPro" id="IPR002048">
    <property type="entry name" value="EF_hand_dom"/>
</dbReference>
<dbReference type="PROSITE" id="PS50222">
    <property type="entry name" value="EF_HAND_2"/>
    <property type="match status" value="6"/>
</dbReference>
<evidence type="ECO:0000256" key="2">
    <source>
        <dbReference type="ARBA" id="ARBA00022737"/>
    </source>
</evidence>
<evidence type="ECO:0000256" key="4">
    <source>
        <dbReference type="SAM" id="MobiDB-lite"/>
    </source>
</evidence>
<sequence>MGNVISSTLLRGRGSRIEGFGTFTYNTRNEPCFALADDFAQTNRVSQKSKPVISNTVSNSRFNFAALAQDSGHPARVVEHALQATLNGLAEYIKAECTVSLSFHPVGVFTCSDSVGVFRFEKEFKDKLAIVLDGGDPDAGKKKAGVKESVGNRGKQYEKPRPSSSSSSRASSSRAPSSARSRDGFADGGLGSGAWPPAVPGSRPSGRASASSGRKGRGGAAGGEDILNPAPPTPPTPRLSKSAQQRLKIENLKAQHAQAANKKYPRKGARELASNARKAELEASVAVIRNKVIVRGGMYGIRGIGRLLKTMDDDGSGELSRSEMNNGFIDLGIRISSQQLEDVFTYFDRDGSGSVSFEEFMDGLRGEMSTERLLVINQAFDHIDENFDGDLAIGEIAKKFRCRNHPAILDKTATKEQVLKEFLSQWDKARADGSIDREDFIAFYADVGAAIQNDEDFEYMMEDTWDFEVTKFGEDGKPLDSKLLEGFEEGEKAAAISADPYADDMKLVAETMYTPPCDLNAFIVRLGASQVSAVPTLTTGEFGIALSKLSKERLSKQRLAEITDSVQQTLRGDDHSRSVGMMISVPSLHGVLNLRYGGGSGKSGNIIDVVKGKMLQRAGADGLRAIGRVMNMMDDDGSKTLSKQELKNGLADWGLPLNLKEIESLFTFFDRDNSGMISFDEFLKGLRGPMSERRQKLVDLAFDVVDRTGDGEVTVEDLKDVYDCSQHPGILDGSTTVEAVLSHFVDMWDQGDKDGKVTREEFREYYQDVGASIDGDDYFELMIRNAWHIAGGEGESANSSNRRVLCKFKDGVEELVLIVRDLGLGDDEDKILKQVNKEGAGKDHGGVVAVDIKGEGFDKKKQKKDGKEEKGGGKGGGGRPVGRGGKRG</sequence>
<dbReference type="CDD" id="cd00051">
    <property type="entry name" value="EFh"/>
    <property type="match status" value="3"/>
</dbReference>
<feature type="domain" description="EF-hand" evidence="5">
    <location>
        <begin position="693"/>
        <end position="728"/>
    </location>
</feature>
<keyword evidence="2" id="KW-0677">Repeat</keyword>
<organism evidence="6 7">
    <name type="scientific">Tetraparma gracilis</name>
    <dbReference type="NCBI Taxonomy" id="2962635"/>
    <lineage>
        <taxon>Eukaryota</taxon>
        <taxon>Sar</taxon>
        <taxon>Stramenopiles</taxon>
        <taxon>Ochrophyta</taxon>
        <taxon>Bolidophyceae</taxon>
        <taxon>Parmales</taxon>
        <taxon>Triparmaceae</taxon>
        <taxon>Tetraparma</taxon>
    </lineage>
</organism>
<feature type="compositionally biased region" description="Low complexity" evidence="4">
    <location>
        <begin position="201"/>
        <end position="213"/>
    </location>
</feature>
<keyword evidence="1" id="KW-0479">Metal-binding</keyword>
<accession>A0ABQ6N4R3</accession>
<dbReference type="InterPro" id="IPR018247">
    <property type="entry name" value="EF_Hand_1_Ca_BS"/>
</dbReference>
<dbReference type="EMBL" id="BRYB01002120">
    <property type="protein sequence ID" value="GMI40013.1"/>
    <property type="molecule type" value="Genomic_DNA"/>
</dbReference>
<keyword evidence="7" id="KW-1185">Reference proteome</keyword>
<dbReference type="SUPFAM" id="SSF47473">
    <property type="entry name" value="EF-hand"/>
    <property type="match status" value="2"/>
</dbReference>
<dbReference type="Pfam" id="PF13499">
    <property type="entry name" value="EF-hand_7"/>
    <property type="match status" value="2"/>
</dbReference>
<dbReference type="Gene3D" id="1.10.238.10">
    <property type="entry name" value="EF-hand"/>
    <property type="match status" value="4"/>
</dbReference>